<keyword evidence="4" id="KW-1185">Reference proteome</keyword>
<dbReference type="Pfam" id="PF00535">
    <property type="entry name" value="Glycos_transf_2"/>
    <property type="match status" value="1"/>
</dbReference>
<organism evidence="3 4">
    <name type="scientific">Puniceicoccus vermicola</name>
    <dbReference type="NCBI Taxonomy" id="388746"/>
    <lineage>
        <taxon>Bacteria</taxon>
        <taxon>Pseudomonadati</taxon>
        <taxon>Verrucomicrobiota</taxon>
        <taxon>Opitutia</taxon>
        <taxon>Puniceicoccales</taxon>
        <taxon>Puniceicoccaceae</taxon>
        <taxon>Puniceicoccus</taxon>
    </lineage>
</organism>
<dbReference type="SUPFAM" id="SSF53448">
    <property type="entry name" value="Nucleotide-diphospho-sugar transferases"/>
    <property type="match status" value="1"/>
</dbReference>
<dbReference type="Gene3D" id="3.90.550.10">
    <property type="entry name" value="Spore Coat Polysaccharide Biosynthesis Protein SpsA, Chain A"/>
    <property type="match status" value="1"/>
</dbReference>
<protein>
    <submittedName>
        <fullName evidence="3">Glycosyltransferase family 2 protein</fullName>
    </submittedName>
</protein>
<dbReference type="GO" id="GO:0016740">
    <property type="term" value="F:transferase activity"/>
    <property type="evidence" value="ECO:0007669"/>
    <property type="project" value="UniProtKB-KW"/>
</dbReference>
<proteinExistence type="inferred from homology"/>
<reference evidence="3 4" key="1">
    <citation type="submission" date="2020-07" db="EMBL/GenBank/DDBJ databases">
        <authorList>
            <person name="Feng X."/>
        </authorList>
    </citation>
    <scope>NUCLEOTIDE SEQUENCE [LARGE SCALE GENOMIC DNA]</scope>
    <source>
        <strain evidence="3 4">JCM14086</strain>
    </source>
</reference>
<dbReference type="RefSeq" id="WP_354586572.1">
    <property type="nucleotide sequence ID" value="NZ_JBEPNX010000001.1"/>
</dbReference>
<dbReference type="Proteomes" id="UP000525652">
    <property type="component" value="Unassembled WGS sequence"/>
</dbReference>
<dbReference type="InterPro" id="IPR029044">
    <property type="entry name" value="Nucleotide-diphossugar_trans"/>
</dbReference>
<feature type="domain" description="Glycosyltransferase 2-like" evidence="2">
    <location>
        <begin position="2"/>
        <end position="129"/>
    </location>
</feature>
<accession>A0A7X1E687</accession>
<evidence type="ECO:0000313" key="3">
    <source>
        <dbReference type="EMBL" id="MBC2602422.1"/>
    </source>
</evidence>
<dbReference type="PANTHER" id="PTHR43630:SF2">
    <property type="entry name" value="GLYCOSYLTRANSFERASE"/>
    <property type="match status" value="1"/>
</dbReference>
<dbReference type="CDD" id="cd02511">
    <property type="entry name" value="Beta4Glucosyltransferase"/>
    <property type="match status" value="1"/>
</dbReference>
<name>A0A7X1E687_9BACT</name>
<evidence type="ECO:0000256" key="1">
    <source>
        <dbReference type="ARBA" id="ARBA00038494"/>
    </source>
</evidence>
<gene>
    <name evidence="3" type="ORF">H5P30_11600</name>
</gene>
<comment type="similarity">
    <text evidence="1">Belongs to the glycosyltransferase 2 family. WaaE/KdtX subfamily.</text>
</comment>
<dbReference type="AlphaFoldDB" id="A0A7X1E687"/>
<sequence>MIVRNEADRLVKSLPPLEAFAELCVLDSESTDNSVSLCQAAGASVTIHPWEGFSAARRRVFSSATQPWLLWIDADEILTSEFIAELWHLFRDGEPQHVAYQVNRRVCFEGQWISHGDWFPDWNVRLFRENVWQMPERLLHESLEITGSIGKLNSVIEHHSFRSWDDFYSRSKRYARLWAEEHLRRRSPRFGEAKLRGLWRFFHGYVLKRGFLDGKLGFKIAYANGVGVTEKYRALIALKRERNLR</sequence>
<keyword evidence="3" id="KW-0808">Transferase</keyword>
<dbReference type="EMBL" id="JACHVA010000089">
    <property type="protein sequence ID" value="MBC2602422.1"/>
    <property type="molecule type" value="Genomic_DNA"/>
</dbReference>
<dbReference type="PANTHER" id="PTHR43630">
    <property type="entry name" value="POLY-BETA-1,6-N-ACETYL-D-GLUCOSAMINE SYNTHASE"/>
    <property type="match status" value="1"/>
</dbReference>
<dbReference type="InterPro" id="IPR001173">
    <property type="entry name" value="Glyco_trans_2-like"/>
</dbReference>
<evidence type="ECO:0000259" key="2">
    <source>
        <dbReference type="Pfam" id="PF00535"/>
    </source>
</evidence>
<evidence type="ECO:0000313" key="4">
    <source>
        <dbReference type="Proteomes" id="UP000525652"/>
    </source>
</evidence>
<comment type="caution">
    <text evidence="3">The sequence shown here is derived from an EMBL/GenBank/DDBJ whole genome shotgun (WGS) entry which is preliminary data.</text>
</comment>